<name>Q9HKL6_THEAC</name>
<dbReference type="EMBL" id="AL445064">
    <property type="protein sequence ID" value="CAC11721.1"/>
    <property type="molecule type" value="Genomic_DNA"/>
</dbReference>
<dbReference type="Gene3D" id="1.20.1250.20">
    <property type="entry name" value="MFS general substrate transporter like domains"/>
    <property type="match status" value="2"/>
</dbReference>
<gene>
    <name evidence="7" type="ordered locus">Ta0581</name>
</gene>
<feature type="transmembrane region" description="Helical" evidence="5">
    <location>
        <begin position="374"/>
        <end position="393"/>
    </location>
</feature>
<dbReference type="InterPro" id="IPR020846">
    <property type="entry name" value="MFS_dom"/>
</dbReference>
<dbReference type="AlphaFoldDB" id="Q9HKL6"/>
<feature type="transmembrane region" description="Helical" evidence="5">
    <location>
        <begin position="73"/>
        <end position="91"/>
    </location>
</feature>
<feature type="transmembrane region" description="Helical" evidence="5">
    <location>
        <begin position="160"/>
        <end position="179"/>
    </location>
</feature>
<dbReference type="STRING" id="273075.gene:9571801"/>
<accession>Q9HKL6</accession>
<evidence type="ECO:0000259" key="6">
    <source>
        <dbReference type="PROSITE" id="PS50850"/>
    </source>
</evidence>
<organism evidence="7 8">
    <name type="scientific">Thermoplasma acidophilum (strain ATCC 25905 / DSM 1728 / JCM 9062 / NBRC 15155 / AMRC-C165)</name>
    <dbReference type="NCBI Taxonomy" id="273075"/>
    <lineage>
        <taxon>Archaea</taxon>
        <taxon>Methanobacteriati</taxon>
        <taxon>Thermoplasmatota</taxon>
        <taxon>Thermoplasmata</taxon>
        <taxon>Thermoplasmatales</taxon>
        <taxon>Thermoplasmataceae</taxon>
        <taxon>Thermoplasma</taxon>
    </lineage>
</organism>
<dbReference type="CDD" id="cd17316">
    <property type="entry name" value="MFS_SV2_like"/>
    <property type="match status" value="1"/>
</dbReference>
<feature type="transmembrane region" description="Helical" evidence="5">
    <location>
        <begin position="305"/>
        <end position="324"/>
    </location>
</feature>
<dbReference type="GO" id="GO:0005886">
    <property type="term" value="C:plasma membrane"/>
    <property type="evidence" value="ECO:0007669"/>
    <property type="project" value="TreeGrafter"/>
</dbReference>
<keyword evidence="3 5" id="KW-1133">Transmembrane helix</keyword>
<feature type="transmembrane region" description="Helical" evidence="5">
    <location>
        <begin position="39"/>
        <end position="61"/>
    </location>
</feature>
<dbReference type="HOGENOM" id="CLU_001265_46_1_2"/>
<protein>
    <submittedName>
        <fullName evidence="7">Sugar transport protein related protein</fullName>
    </submittedName>
</protein>
<dbReference type="PROSITE" id="PS00217">
    <property type="entry name" value="SUGAR_TRANSPORT_2"/>
    <property type="match status" value="1"/>
</dbReference>
<dbReference type="PANTHER" id="PTHR23508">
    <property type="entry name" value="CARBOXYLIC ACID TRANSPORTER PROTEIN HOMOLOG"/>
    <property type="match status" value="1"/>
</dbReference>
<evidence type="ECO:0000256" key="3">
    <source>
        <dbReference type="ARBA" id="ARBA00022989"/>
    </source>
</evidence>
<reference evidence="7 8" key="1">
    <citation type="journal article" date="2000" name="Nature">
        <title>The genome sequence of the thermoacidophilic scavenger Thermoplasma acidophilum.</title>
        <authorList>
            <person name="Ruepp A."/>
            <person name="Graml W."/>
            <person name="Santos-Martinez M.L."/>
            <person name="Koretke K.K."/>
            <person name="Volker C."/>
            <person name="Mewes H.W."/>
            <person name="Frishman D."/>
            <person name="Stocker S."/>
            <person name="Lupas A.N."/>
            <person name="Baumeister W."/>
        </authorList>
    </citation>
    <scope>NUCLEOTIDE SEQUENCE [LARGE SCALE GENOMIC DNA]</scope>
    <source>
        <strain evidence="8">ATCC 25905 / DSM 1728 / JCM 9062 / NBRC 15155 / AMRC-C165</strain>
    </source>
</reference>
<evidence type="ECO:0000256" key="5">
    <source>
        <dbReference type="SAM" id="Phobius"/>
    </source>
</evidence>
<proteinExistence type="predicted"/>
<feature type="transmembrane region" description="Helical" evidence="5">
    <location>
        <begin position="345"/>
        <end position="368"/>
    </location>
</feature>
<evidence type="ECO:0000256" key="2">
    <source>
        <dbReference type="ARBA" id="ARBA00022692"/>
    </source>
</evidence>
<dbReference type="GO" id="GO:0046943">
    <property type="term" value="F:carboxylic acid transmembrane transporter activity"/>
    <property type="evidence" value="ECO:0007669"/>
    <property type="project" value="TreeGrafter"/>
</dbReference>
<keyword evidence="4 5" id="KW-0472">Membrane</keyword>
<dbReference type="eggNOG" id="arCOG02690">
    <property type="taxonomic scope" value="Archaea"/>
</dbReference>
<dbReference type="InParanoid" id="Q9HKL6"/>
<sequence length="407" mass="44996">MTRSQAHTIVATYLGWSLDAFDFFLITFVLIAISKTFGVALVVVTLSITLTLSMRFVGSLFFGPIGDKYGRKITMVISLVFLAFFDTLVAFSPTITVFLILRALYGFGMGGEWGSGFALAMESLPAKARGWVSGLIQGGYPTGYLLAAIVYLFIYPRYGWRPMFYFAALPAIAVIYIMLTTKESPVYNEFKKNASFKQTFRTIGKHWKLFVYLSILLVGMNFVSHSTQDLYPTFLEHQLHFSPTYVASIAIAYNAAAIIGGIISGIISQNTRLGRRWSAISFLIVGIAISPIWAFPEIFGRSSLIYMAFLAPVIMQFIVQGAWAMPGVYMNERSPAEARATIPGVAYMVGVMVASTASTIEVLVSSMFHDNYSYSMLLLVLIVFPLTAIMWFLGKESKNAKLDVAPA</sequence>
<feature type="transmembrane region" description="Helical" evidence="5">
    <location>
        <begin position="131"/>
        <end position="154"/>
    </location>
</feature>
<feature type="transmembrane region" description="Helical" evidence="5">
    <location>
        <begin position="279"/>
        <end position="299"/>
    </location>
</feature>
<dbReference type="InterPro" id="IPR005829">
    <property type="entry name" value="Sugar_transporter_CS"/>
</dbReference>
<dbReference type="PANTHER" id="PTHR23508:SF10">
    <property type="entry name" value="CARBOXYLIC ACID TRANSPORTER PROTEIN HOMOLOG"/>
    <property type="match status" value="1"/>
</dbReference>
<dbReference type="OrthoDB" id="56388at2157"/>
<dbReference type="InterPro" id="IPR011701">
    <property type="entry name" value="MFS"/>
</dbReference>
<dbReference type="EnsemblBacteria" id="CAC11721">
    <property type="protein sequence ID" value="CAC11721"/>
    <property type="gene ID" value="CAC11721"/>
</dbReference>
<dbReference type="InterPro" id="IPR036259">
    <property type="entry name" value="MFS_trans_sf"/>
</dbReference>
<comment type="subcellular location">
    <subcellularLocation>
        <location evidence="1">Membrane</location>
        <topology evidence="1">Multi-pass membrane protein</topology>
    </subcellularLocation>
</comment>
<keyword evidence="7" id="KW-0813">Transport</keyword>
<feature type="transmembrane region" description="Helical" evidence="5">
    <location>
        <begin position="12"/>
        <end position="33"/>
    </location>
</feature>
<evidence type="ECO:0000313" key="7">
    <source>
        <dbReference type="EMBL" id="CAC11721.1"/>
    </source>
</evidence>
<dbReference type="Pfam" id="PF07690">
    <property type="entry name" value="MFS_1"/>
    <property type="match status" value="1"/>
</dbReference>
<dbReference type="Proteomes" id="UP000001024">
    <property type="component" value="Chromosome"/>
</dbReference>
<feature type="domain" description="Major facilitator superfamily (MFS) profile" evidence="6">
    <location>
        <begin position="8"/>
        <end position="398"/>
    </location>
</feature>
<dbReference type="PROSITE" id="PS50850">
    <property type="entry name" value="MFS"/>
    <property type="match status" value="1"/>
</dbReference>
<keyword evidence="2 5" id="KW-0812">Transmembrane</keyword>
<dbReference type="KEGG" id="tac:Ta0581"/>
<dbReference type="PaxDb" id="273075-Ta0581"/>
<keyword evidence="8" id="KW-1185">Reference proteome</keyword>
<evidence type="ECO:0000256" key="4">
    <source>
        <dbReference type="ARBA" id="ARBA00023136"/>
    </source>
</evidence>
<feature type="transmembrane region" description="Helical" evidence="5">
    <location>
        <begin position="207"/>
        <end position="225"/>
    </location>
</feature>
<feature type="transmembrane region" description="Helical" evidence="5">
    <location>
        <begin position="245"/>
        <end position="267"/>
    </location>
</feature>
<evidence type="ECO:0000256" key="1">
    <source>
        <dbReference type="ARBA" id="ARBA00004141"/>
    </source>
</evidence>
<keyword evidence="7" id="KW-0762">Sugar transport</keyword>
<dbReference type="SUPFAM" id="SSF103473">
    <property type="entry name" value="MFS general substrate transporter"/>
    <property type="match status" value="1"/>
</dbReference>
<evidence type="ECO:0000313" key="8">
    <source>
        <dbReference type="Proteomes" id="UP000001024"/>
    </source>
</evidence>